<reference evidence="1" key="1">
    <citation type="submission" date="2021-01" db="EMBL/GenBank/DDBJ databases">
        <title>Modified the classification status of verrucomicrobia.</title>
        <authorList>
            <person name="Feng X."/>
        </authorList>
    </citation>
    <scope>NUCLEOTIDE SEQUENCE</scope>
    <source>
        <strain evidence="1">KCTC 13126</strain>
    </source>
</reference>
<dbReference type="PANTHER" id="PTHR36978">
    <property type="entry name" value="P-LOOP CONTAINING NUCLEOTIDE TRIPHOSPHATE HYDROLASE"/>
    <property type="match status" value="1"/>
</dbReference>
<accession>A0A934RX49</accession>
<evidence type="ECO:0008006" key="3">
    <source>
        <dbReference type="Google" id="ProtNLM"/>
    </source>
</evidence>
<dbReference type="Gene3D" id="3.40.50.300">
    <property type="entry name" value="P-loop containing nucleotide triphosphate hydrolases"/>
    <property type="match status" value="1"/>
</dbReference>
<dbReference type="PANTHER" id="PTHR36978:SF4">
    <property type="entry name" value="P-LOOP CONTAINING NUCLEOSIDE TRIPHOSPHATE HYDROLASE PROTEIN"/>
    <property type="match status" value="1"/>
</dbReference>
<gene>
    <name evidence="1" type="ORF">JIN87_09460</name>
</gene>
<dbReference type="SUPFAM" id="SSF52540">
    <property type="entry name" value="P-loop containing nucleoside triphosphate hydrolases"/>
    <property type="match status" value="1"/>
</dbReference>
<dbReference type="InterPro" id="IPR040632">
    <property type="entry name" value="Sulfotransfer_4"/>
</dbReference>
<sequence length="209" mass="23034">MNPPKVFGTGVGRTGTYSLKLALETLGLGPCYHMEEVAKDMPKNLPLWNAALAGSPDWSSLFDGYHSAVDWPVAGFSKELYSAFPDAKFILTVRSPESWAASFGETINQLISGKENAPPPMWEWLDMGRAVIEKTGFSLGSLPEKFAEDFASHTDRVKATIPASQLLEFEVSKGWGPLCDFLEIEAPDTPFPRSNNREEFWELVKGATS</sequence>
<evidence type="ECO:0000313" key="1">
    <source>
        <dbReference type="EMBL" id="MBK1877095.1"/>
    </source>
</evidence>
<dbReference type="InterPro" id="IPR027417">
    <property type="entry name" value="P-loop_NTPase"/>
</dbReference>
<dbReference type="Pfam" id="PF17784">
    <property type="entry name" value="Sulfotransfer_4"/>
    <property type="match status" value="1"/>
</dbReference>
<dbReference type="AlphaFoldDB" id="A0A934RX49"/>
<comment type="caution">
    <text evidence="1">The sequence shown here is derived from an EMBL/GenBank/DDBJ whole genome shotgun (WGS) entry which is preliminary data.</text>
</comment>
<proteinExistence type="predicted"/>
<dbReference type="Proteomes" id="UP000617628">
    <property type="component" value="Unassembled WGS sequence"/>
</dbReference>
<name>A0A934RX49_9BACT</name>
<dbReference type="EMBL" id="JAENIL010000015">
    <property type="protein sequence ID" value="MBK1877095.1"/>
    <property type="molecule type" value="Genomic_DNA"/>
</dbReference>
<dbReference type="RefSeq" id="WP_200355312.1">
    <property type="nucleotide sequence ID" value="NZ_JAENIL010000015.1"/>
</dbReference>
<protein>
    <recommendedName>
        <fullName evidence="3">Sulfotransferase family protein</fullName>
    </recommendedName>
</protein>
<evidence type="ECO:0000313" key="2">
    <source>
        <dbReference type="Proteomes" id="UP000617628"/>
    </source>
</evidence>
<keyword evidence="2" id="KW-1185">Reference proteome</keyword>
<organism evidence="1 2">
    <name type="scientific">Pelagicoccus mobilis</name>
    <dbReference type="NCBI Taxonomy" id="415221"/>
    <lineage>
        <taxon>Bacteria</taxon>
        <taxon>Pseudomonadati</taxon>
        <taxon>Verrucomicrobiota</taxon>
        <taxon>Opitutia</taxon>
        <taxon>Puniceicoccales</taxon>
        <taxon>Pelagicoccaceae</taxon>
        <taxon>Pelagicoccus</taxon>
    </lineage>
</organism>